<dbReference type="AlphaFoldDB" id="A0A0A9FS26"/>
<reference evidence="1" key="1">
    <citation type="submission" date="2014-09" db="EMBL/GenBank/DDBJ databases">
        <authorList>
            <person name="Magalhaes I.L.F."/>
            <person name="Oliveira U."/>
            <person name="Santos F.R."/>
            <person name="Vidigal T.H.D.A."/>
            <person name="Brescovit A.D."/>
            <person name="Santos A.J."/>
        </authorList>
    </citation>
    <scope>NUCLEOTIDE SEQUENCE</scope>
    <source>
        <tissue evidence="1">Shoot tissue taken approximately 20 cm above the soil surface</tissue>
    </source>
</reference>
<name>A0A0A9FS26_ARUDO</name>
<proteinExistence type="predicted"/>
<reference evidence="1" key="2">
    <citation type="journal article" date="2015" name="Data Brief">
        <title>Shoot transcriptome of the giant reed, Arundo donax.</title>
        <authorList>
            <person name="Barrero R.A."/>
            <person name="Guerrero F.D."/>
            <person name="Moolhuijzen P."/>
            <person name="Goolsby J.A."/>
            <person name="Tidwell J."/>
            <person name="Bellgard S.E."/>
            <person name="Bellgard M.I."/>
        </authorList>
    </citation>
    <scope>NUCLEOTIDE SEQUENCE</scope>
    <source>
        <tissue evidence="1">Shoot tissue taken approximately 20 cm above the soil surface</tissue>
    </source>
</reference>
<organism evidence="1">
    <name type="scientific">Arundo donax</name>
    <name type="common">Giant reed</name>
    <name type="synonym">Donax arundinaceus</name>
    <dbReference type="NCBI Taxonomy" id="35708"/>
    <lineage>
        <taxon>Eukaryota</taxon>
        <taxon>Viridiplantae</taxon>
        <taxon>Streptophyta</taxon>
        <taxon>Embryophyta</taxon>
        <taxon>Tracheophyta</taxon>
        <taxon>Spermatophyta</taxon>
        <taxon>Magnoliopsida</taxon>
        <taxon>Liliopsida</taxon>
        <taxon>Poales</taxon>
        <taxon>Poaceae</taxon>
        <taxon>PACMAD clade</taxon>
        <taxon>Arundinoideae</taxon>
        <taxon>Arundineae</taxon>
        <taxon>Arundo</taxon>
    </lineage>
</organism>
<evidence type="ECO:0000313" key="1">
    <source>
        <dbReference type="EMBL" id="JAE13101.1"/>
    </source>
</evidence>
<protein>
    <submittedName>
        <fullName evidence="1">Sbe1</fullName>
    </submittedName>
</protein>
<sequence>MNPCRNPINPYSIPMCKVKFNLGIARDGRFPIDMGNLN</sequence>
<dbReference type="EMBL" id="GBRH01184795">
    <property type="protein sequence ID" value="JAE13101.1"/>
    <property type="molecule type" value="Transcribed_RNA"/>
</dbReference>
<accession>A0A0A9FS26</accession>